<organism evidence="3 4">
    <name type="scientific">Rhizoctonia solani</name>
    <dbReference type="NCBI Taxonomy" id="456999"/>
    <lineage>
        <taxon>Eukaryota</taxon>
        <taxon>Fungi</taxon>
        <taxon>Dikarya</taxon>
        <taxon>Basidiomycota</taxon>
        <taxon>Agaricomycotina</taxon>
        <taxon>Agaricomycetes</taxon>
        <taxon>Cantharellales</taxon>
        <taxon>Ceratobasidiaceae</taxon>
        <taxon>Rhizoctonia</taxon>
    </lineage>
</organism>
<evidence type="ECO:0000313" key="4">
    <source>
        <dbReference type="Proteomes" id="UP000663861"/>
    </source>
</evidence>
<proteinExistence type="predicted"/>
<accession>A0A8H3HAE9</accession>
<feature type="signal peptide" evidence="2">
    <location>
        <begin position="1"/>
        <end position="25"/>
    </location>
</feature>
<name>A0A8H3HAE9_9AGAM</name>
<reference evidence="3" key="1">
    <citation type="submission" date="2021-01" db="EMBL/GenBank/DDBJ databases">
        <authorList>
            <person name="Kaushik A."/>
        </authorList>
    </citation>
    <scope>NUCLEOTIDE SEQUENCE</scope>
    <source>
        <strain evidence="3">AG4-RS23</strain>
    </source>
</reference>
<gene>
    <name evidence="3" type="ORF">RDB_LOCUS119065</name>
</gene>
<feature type="chain" id="PRO_5034868481" evidence="2">
    <location>
        <begin position="26"/>
        <end position="687"/>
    </location>
</feature>
<evidence type="ECO:0000256" key="2">
    <source>
        <dbReference type="SAM" id="SignalP"/>
    </source>
</evidence>
<keyword evidence="2" id="KW-0732">Signal</keyword>
<evidence type="ECO:0000256" key="1">
    <source>
        <dbReference type="SAM" id="MobiDB-lite"/>
    </source>
</evidence>
<dbReference type="AlphaFoldDB" id="A0A8H3HAE9"/>
<comment type="caution">
    <text evidence="3">The sequence shown here is derived from an EMBL/GenBank/DDBJ whole genome shotgun (WGS) entry which is preliminary data.</text>
</comment>
<dbReference type="EMBL" id="CAJMWY010003026">
    <property type="protein sequence ID" value="CAE6497939.1"/>
    <property type="molecule type" value="Genomic_DNA"/>
</dbReference>
<sequence length="687" mass="76613">MARFPVLSSLVTLLCFLFWTTRVSTPSHSDMSLRTIEIVPLIYPVPTISASTPIRSPCVGINRCKKSPVYKAWASKVVGSVNQARNYLNVRSIIRPYLRQVGRYVHQVTDILGRPTPDSLVGLVLLPTSGKLAAPPVHHWALVEEASVLRLAPPPPPPSRTLPVYFPPAPTSGPWNPPTPASGHGRVKNAEPVVKVNWDEWFQHAVLIGSTLILTTASFVLYFKAALSSVKCVEHRDTENDEVASYRDVIRSAVPLMTKPSASQAIQKPSTTPAINQQQSRTHSPLTVPLAVRSQPVMGEWPLQILGFDTWRAPRLPTRVMTLIRHPLTGMSTVGRHQLPNILSLQPLPQRPHYALNHFDQILSLCVPMELCMPLLIEWPIKPIEVETWTLTPLIIALIPPNTSIIYSHEFLTTFNRIIDFLLRARLQVPQRAGQATEHRRPLPIEWYSTNSDTAKPPEAICPLSSPNTIFPPPLTLVSRTIASIGSIHLLPPPALGFPFPAGLREVLRLTAVQHLRIRANNILCQSEATGQRAPLLIDWYSEKMVDIVPPPKAIEPSPLVTFHLTGDHLHPTLSIQRTSQLLRALAPSSYTHTTFTPRFDHAAYHPPARLLIEWYAHPQVAQPLDDEVKISFPESPTFAPTSAIQLDHQSHPKTPPRIPTSFHRYANIRIEDLDAYPPEQRVSLCS</sequence>
<evidence type="ECO:0000313" key="3">
    <source>
        <dbReference type="EMBL" id="CAE6497939.1"/>
    </source>
</evidence>
<protein>
    <submittedName>
        <fullName evidence="3">Uncharacterized protein</fullName>
    </submittedName>
</protein>
<feature type="region of interest" description="Disordered" evidence="1">
    <location>
        <begin position="260"/>
        <end position="283"/>
    </location>
</feature>
<dbReference type="Proteomes" id="UP000663861">
    <property type="component" value="Unassembled WGS sequence"/>
</dbReference>